<comment type="caution">
    <text evidence="1">The sequence shown here is derived from an EMBL/GenBank/DDBJ whole genome shotgun (WGS) entry which is preliminary data.</text>
</comment>
<gene>
    <name evidence="1" type="ORF">BACCAP_03211</name>
</gene>
<name>A6NYB2_9FIRM</name>
<accession>A6NYB2</accession>
<reference evidence="1 2" key="2">
    <citation type="submission" date="2007-06" db="EMBL/GenBank/DDBJ databases">
        <title>Draft genome sequence of Pseudoflavonifractor capillosus ATCC 29799.</title>
        <authorList>
            <person name="Sudarsanam P."/>
            <person name="Ley R."/>
            <person name="Guruge J."/>
            <person name="Turnbaugh P.J."/>
            <person name="Mahowald M."/>
            <person name="Liep D."/>
            <person name="Gordon J."/>
        </authorList>
    </citation>
    <scope>NUCLEOTIDE SEQUENCE [LARGE SCALE GENOMIC DNA]</scope>
    <source>
        <strain evidence="1 2">ATCC 29799</strain>
    </source>
</reference>
<reference evidence="1 2" key="1">
    <citation type="submission" date="2007-04" db="EMBL/GenBank/DDBJ databases">
        <authorList>
            <person name="Fulton L."/>
            <person name="Clifton S."/>
            <person name="Fulton B."/>
            <person name="Xu J."/>
            <person name="Minx P."/>
            <person name="Pepin K.H."/>
            <person name="Johnson M."/>
            <person name="Thiruvilangam P."/>
            <person name="Bhonagiri V."/>
            <person name="Nash W.E."/>
            <person name="Mardis E.R."/>
            <person name="Wilson R.K."/>
        </authorList>
    </citation>
    <scope>NUCLEOTIDE SEQUENCE [LARGE SCALE GENOMIC DNA]</scope>
    <source>
        <strain evidence="1 2">ATCC 29799</strain>
    </source>
</reference>
<sequence length="97" mass="10662">MDGVIVFAMAVLYVCLYWPRGVAAEDSALAPEKVVVNTALNPEMTHDEHAFMVIANELGFHLLLAVRAAMGATPRVAPTTRIRVEAMRNGLVRQQEK</sequence>
<evidence type="ECO:0000313" key="2">
    <source>
        <dbReference type="Proteomes" id="UP000003639"/>
    </source>
</evidence>
<dbReference type="Proteomes" id="UP000003639">
    <property type="component" value="Unassembled WGS sequence"/>
</dbReference>
<dbReference type="AlphaFoldDB" id="A6NYB2"/>
<dbReference type="RefSeq" id="WP_006573719.1">
    <property type="nucleotide sequence ID" value="NZ_AAXG02000028.1"/>
</dbReference>
<dbReference type="EMBL" id="AAXG02000028">
    <property type="protein sequence ID" value="EDM99282.1"/>
    <property type="molecule type" value="Genomic_DNA"/>
</dbReference>
<organism evidence="1 2">
    <name type="scientific">Pseudoflavonifractor capillosus ATCC 29799</name>
    <dbReference type="NCBI Taxonomy" id="411467"/>
    <lineage>
        <taxon>Bacteria</taxon>
        <taxon>Bacillati</taxon>
        <taxon>Bacillota</taxon>
        <taxon>Clostridia</taxon>
        <taxon>Eubacteriales</taxon>
        <taxon>Oscillospiraceae</taxon>
        <taxon>Pseudoflavonifractor</taxon>
    </lineage>
</organism>
<keyword evidence="2" id="KW-1185">Reference proteome</keyword>
<protein>
    <submittedName>
        <fullName evidence="1">Uncharacterized protein</fullName>
    </submittedName>
</protein>
<evidence type="ECO:0000313" key="1">
    <source>
        <dbReference type="EMBL" id="EDM99282.1"/>
    </source>
</evidence>
<dbReference type="STRING" id="411467.BACCAP_03211"/>
<proteinExistence type="predicted"/>